<name>A0A8A1MI54_AJECA</name>
<dbReference type="AlphaFoldDB" id="A0A8A1MI54"/>
<dbReference type="EMBL" id="CP069115">
    <property type="protein sequence ID" value="QSS66308.1"/>
    <property type="molecule type" value="Genomic_DNA"/>
</dbReference>
<gene>
    <name evidence="1" type="ORF">I7I51_07165</name>
</gene>
<proteinExistence type="predicted"/>
<reference evidence="1" key="1">
    <citation type="submission" date="2021-01" db="EMBL/GenBank/DDBJ databases">
        <title>Chromosome-level genome assembly of a human fungal pathogen reveals clustering of transcriptionally co-regulated genes.</title>
        <authorList>
            <person name="Voorhies M."/>
            <person name="Cohen S."/>
            <person name="Shea T.P."/>
            <person name="Petrus S."/>
            <person name="Munoz J.F."/>
            <person name="Poplawski S."/>
            <person name="Goldman W.E."/>
            <person name="Michael T."/>
            <person name="Cuomo C.A."/>
            <person name="Sil A."/>
            <person name="Beyhan S."/>
        </authorList>
    </citation>
    <scope>NUCLEOTIDE SEQUENCE</scope>
    <source>
        <strain evidence="1">WU24</strain>
    </source>
</reference>
<sequence length="224" mass="23882">MDGVWAGAGSTACSPKGRDPDRSLFFTLVCFGQVTQRGAGTAVADSSTRLMSGRILSKEGMRRRHFLPPLPLMTSRFALARSSVACAQSYEQGLAQVGAPPQFVFDCGHNATDQERRTPEGKLSNGGKASGSLINVHADAWKVVFPCQVARDCVPCAYTTSSRSQPCTIAEYCSLRQITLTIDHTGLSLSAPCFWQAVVLTSLLEVYVGGFQGSAAANDVITEP</sequence>
<evidence type="ECO:0000313" key="2">
    <source>
        <dbReference type="Proteomes" id="UP000663671"/>
    </source>
</evidence>
<accession>A0A8A1MI54</accession>
<dbReference type="Proteomes" id="UP000663671">
    <property type="component" value="Chromosome 3"/>
</dbReference>
<evidence type="ECO:0000313" key="1">
    <source>
        <dbReference type="EMBL" id="QSS66308.1"/>
    </source>
</evidence>
<organism evidence="1 2">
    <name type="scientific">Ajellomyces capsulatus</name>
    <name type="common">Darling's disease fungus</name>
    <name type="synonym">Histoplasma capsulatum</name>
    <dbReference type="NCBI Taxonomy" id="5037"/>
    <lineage>
        <taxon>Eukaryota</taxon>
        <taxon>Fungi</taxon>
        <taxon>Dikarya</taxon>
        <taxon>Ascomycota</taxon>
        <taxon>Pezizomycotina</taxon>
        <taxon>Eurotiomycetes</taxon>
        <taxon>Eurotiomycetidae</taxon>
        <taxon>Onygenales</taxon>
        <taxon>Ajellomycetaceae</taxon>
        <taxon>Histoplasma</taxon>
    </lineage>
</organism>
<protein>
    <submittedName>
        <fullName evidence="1">Uncharacterized protein</fullName>
    </submittedName>
</protein>
<dbReference type="VEuPathDB" id="FungiDB:I7I51_07165"/>